<keyword evidence="2" id="KW-1185">Reference proteome</keyword>
<name>A0A059F061_9MICR</name>
<dbReference type="EMBL" id="KK365168">
    <property type="protein sequence ID" value="KCZ80668.1"/>
    <property type="molecule type" value="Genomic_DNA"/>
</dbReference>
<protein>
    <submittedName>
        <fullName evidence="1">Uncharacterized protein</fullName>
    </submittedName>
</protein>
<evidence type="ECO:0000313" key="2">
    <source>
        <dbReference type="Proteomes" id="UP000030655"/>
    </source>
</evidence>
<reference evidence="1 2" key="2">
    <citation type="submission" date="2014-03" db="EMBL/GenBank/DDBJ databases">
        <title>The Genome Sequence of Anncaliia algerae insect isolate PRA339.</title>
        <authorList>
            <consortium name="The Broad Institute Genome Sequencing Platform"/>
            <consortium name="The Broad Institute Genome Sequencing Center for Infectious Disease"/>
            <person name="Cuomo C."/>
            <person name="Becnel J."/>
            <person name="Sanscrainte N."/>
            <person name="Walker B."/>
            <person name="Young S.K."/>
            <person name="Zeng Q."/>
            <person name="Gargeya S."/>
            <person name="Fitzgerald M."/>
            <person name="Haas B."/>
            <person name="Abouelleil A."/>
            <person name="Alvarado L."/>
            <person name="Arachchi H.M."/>
            <person name="Berlin A.M."/>
            <person name="Chapman S.B."/>
            <person name="Dewar J."/>
            <person name="Goldberg J."/>
            <person name="Griggs A."/>
            <person name="Gujja S."/>
            <person name="Hansen M."/>
            <person name="Howarth C."/>
            <person name="Imamovic A."/>
            <person name="Larimer J."/>
            <person name="McCowan C."/>
            <person name="Murphy C."/>
            <person name="Neiman D."/>
            <person name="Pearson M."/>
            <person name="Priest M."/>
            <person name="Roberts A."/>
            <person name="Saif S."/>
            <person name="Shea T."/>
            <person name="Sisk P."/>
            <person name="Sykes S."/>
            <person name="Wortman J."/>
            <person name="Nusbaum C."/>
            <person name="Birren B."/>
        </authorList>
    </citation>
    <scope>NUCLEOTIDE SEQUENCE [LARGE SCALE GENOMIC DNA]</scope>
    <source>
        <strain evidence="1 2">PRA339</strain>
    </source>
</reference>
<dbReference type="AlphaFoldDB" id="A0A059F061"/>
<organism evidence="1 2">
    <name type="scientific">Anncaliia algerae PRA339</name>
    <dbReference type="NCBI Taxonomy" id="1288291"/>
    <lineage>
        <taxon>Eukaryota</taxon>
        <taxon>Fungi</taxon>
        <taxon>Fungi incertae sedis</taxon>
        <taxon>Microsporidia</taxon>
        <taxon>Tubulinosematoidea</taxon>
        <taxon>Tubulinosematidae</taxon>
        <taxon>Anncaliia</taxon>
    </lineage>
</organism>
<reference evidence="2" key="1">
    <citation type="submission" date="2013-02" db="EMBL/GenBank/DDBJ databases">
        <authorList>
            <consortium name="The Broad Institute Genome Sequencing Platform"/>
            <person name="Cuomo C."/>
            <person name="Becnel J."/>
            <person name="Sanscrainte N."/>
            <person name="Walker B."/>
            <person name="Young S.K."/>
            <person name="Zeng Q."/>
            <person name="Gargeya S."/>
            <person name="Fitzgerald M."/>
            <person name="Haas B."/>
            <person name="Abouelleil A."/>
            <person name="Alvarado L."/>
            <person name="Arachchi H.M."/>
            <person name="Berlin A.M."/>
            <person name="Chapman S.B."/>
            <person name="Dewar J."/>
            <person name="Goldberg J."/>
            <person name="Griggs A."/>
            <person name="Gujja S."/>
            <person name="Hansen M."/>
            <person name="Howarth C."/>
            <person name="Imamovic A."/>
            <person name="Larimer J."/>
            <person name="McCowan C."/>
            <person name="Murphy C."/>
            <person name="Neiman D."/>
            <person name="Pearson M."/>
            <person name="Priest M."/>
            <person name="Roberts A."/>
            <person name="Saif S."/>
            <person name="Shea T."/>
            <person name="Sisk P."/>
            <person name="Sykes S."/>
            <person name="Wortman J."/>
            <person name="Nusbaum C."/>
            <person name="Birren B."/>
        </authorList>
    </citation>
    <scope>NUCLEOTIDE SEQUENCE [LARGE SCALE GENOMIC DNA]</scope>
    <source>
        <strain evidence="2">PRA339</strain>
    </source>
</reference>
<accession>A0A059F061</accession>
<proteinExistence type="predicted"/>
<dbReference type="VEuPathDB" id="MicrosporidiaDB:H312_01924"/>
<sequence>AQRMKIKSDSLIEYYFNEKIGTKFGSTLCIGKNDFIFDTFMIYEDKRMFPYLHNKYVFNVISNLIVKELVSKKIKRCKKEHIYLLTDGIIFLILKELKEIDLSMF</sequence>
<dbReference type="HOGENOM" id="CLU_2242839_0_0_1"/>
<feature type="non-terminal residue" evidence="1">
    <location>
        <position position="1"/>
    </location>
</feature>
<evidence type="ECO:0000313" key="1">
    <source>
        <dbReference type="EMBL" id="KCZ80668.1"/>
    </source>
</evidence>
<gene>
    <name evidence="1" type="ORF">H312_01924</name>
</gene>
<dbReference type="Proteomes" id="UP000030655">
    <property type="component" value="Unassembled WGS sequence"/>
</dbReference>